<dbReference type="EMBL" id="JAIQCV010000006">
    <property type="protein sequence ID" value="KAH1091548.1"/>
    <property type="molecule type" value="Genomic_DNA"/>
</dbReference>
<dbReference type="AlphaFoldDB" id="A0A9D3VRW5"/>
<dbReference type="Proteomes" id="UP000828251">
    <property type="component" value="Unassembled WGS sequence"/>
</dbReference>
<evidence type="ECO:0000313" key="1">
    <source>
        <dbReference type="EMBL" id="KAH1091548.1"/>
    </source>
</evidence>
<reference evidence="1 2" key="1">
    <citation type="journal article" date="2021" name="Plant Biotechnol. J.">
        <title>Multi-omics assisted identification of the key and species-specific regulatory components of drought-tolerant mechanisms in Gossypium stocksii.</title>
        <authorList>
            <person name="Yu D."/>
            <person name="Ke L."/>
            <person name="Zhang D."/>
            <person name="Wu Y."/>
            <person name="Sun Y."/>
            <person name="Mei J."/>
            <person name="Sun J."/>
            <person name="Sun Y."/>
        </authorList>
    </citation>
    <scope>NUCLEOTIDE SEQUENCE [LARGE SCALE GENOMIC DNA]</scope>
    <source>
        <strain evidence="2">cv. E1</strain>
        <tissue evidence="1">Leaf</tissue>
    </source>
</reference>
<sequence>MLGRPELGTCYSPQPPLHCQREFDVYEGCENNDELSGRWWEPREICKWLGAIGEAFDDGEDRREGAV</sequence>
<evidence type="ECO:0000313" key="2">
    <source>
        <dbReference type="Proteomes" id="UP000828251"/>
    </source>
</evidence>
<name>A0A9D3VRW5_9ROSI</name>
<accession>A0A9D3VRW5</accession>
<proteinExistence type="predicted"/>
<protein>
    <submittedName>
        <fullName evidence="1">Uncharacterized protein</fullName>
    </submittedName>
</protein>
<keyword evidence="2" id="KW-1185">Reference proteome</keyword>
<comment type="caution">
    <text evidence="1">The sequence shown here is derived from an EMBL/GenBank/DDBJ whole genome shotgun (WGS) entry which is preliminary data.</text>
</comment>
<gene>
    <name evidence="1" type="ORF">J1N35_018805</name>
</gene>
<organism evidence="1 2">
    <name type="scientific">Gossypium stocksii</name>
    <dbReference type="NCBI Taxonomy" id="47602"/>
    <lineage>
        <taxon>Eukaryota</taxon>
        <taxon>Viridiplantae</taxon>
        <taxon>Streptophyta</taxon>
        <taxon>Embryophyta</taxon>
        <taxon>Tracheophyta</taxon>
        <taxon>Spermatophyta</taxon>
        <taxon>Magnoliopsida</taxon>
        <taxon>eudicotyledons</taxon>
        <taxon>Gunneridae</taxon>
        <taxon>Pentapetalae</taxon>
        <taxon>rosids</taxon>
        <taxon>malvids</taxon>
        <taxon>Malvales</taxon>
        <taxon>Malvaceae</taxon>
        <taxon>Malvoideae</taxon>
        <taxon>Gossypium</taxon>
    </lineage>
</organism>